<evidence type="ECO:0000313" key="1">
    <source>
        <dbReference type="EMBL" id="CAI9922505.1"/>
    </source>
</evidence>
<gene>
    <name evidence="1" type="ORF">HINF_LOCUS10150</name>
    <name evidence="2" type="ORF">HINF_LOCUS66403</name>
</gene>
<dbReference type="Proteomes" id="UP001642409">
    <property type="component" value="Unassembled WGS sequence"/>
</dbReference>
<evidence type="ECO:0000313" key="3">
    <source>
        <dbReference type="Proteomes" id="UP001642409"/>
    </source>
</evidence>
<organism evidence="1">
    <name type="scientific">Hexamita inflata</name>
    <dbReference type="NCBI Taxonomy" id="28002"/>
    <lineage>
        <taxon>Eukaryota</taxon>
        <taxon>Metamonada</taxon>
        <taxon>Diplomonadida</taxon>
        <taxon>Hexamitidae</taxon>
        <taxon>Hexamitinae</taxon>
        <taxon>Hexamita</taxon>
    </lineage>
</organism>
<dbReference type="AlphaFoldDB" id="A0AA86NM36"/>
<sequence length="153" mass="18098">MLCRRTKSASSAESTRQVSTWKRQDLVIDATTSSVIISARFLHLLHHLRHRLRDQLQVHRAMSERSGLPADQQRKIMCNDLQRWALDLHQAMSTEPTLRPRLTKLRQSSAQQQSVFHRVSFLTVFYEHHRSHLQNPFVKVLSFQHLMWWSGFM</sequence>
<comment type="caution">
    <text evidence="1">The sequence shown here is derived from an EMBL/GenBank/DDBJ whole genome shotgun (WGS) entry which is preliminary data.</text>
</comment>
<keyword evidence="3" id="KW-1185">Reference proteome</keyword>
<name>A0AA86NM36_9EUKA</name>
<protein>
    <submittedName>
        <fullName evidence="2">Hypothetical_protein</fullName>
    </submittedName>
</protein>
<accession>A0AA86NM36</accession>
<dbReference type="EMBL" id="CAXDID020000447">
    <property type="protein sequence ID" value="CAL6092727.1"/>
    <property type="molecule type" value="Genomic_DNA"/>
</dbReference>
<reference evidence="1" key="1">
    <citation type="submission" date="2023-06" db="EMBL/GenBank/DDBJ databases">
        <authorList>
            <person name="Kurt Z."/>
        </authorList>
    </citation>
    <scope>NUCLEOTIDE SEQUENCE</scope>
</reference>
<proteinExistence type="predicted"/>
<dbReference type="EMBL" id="CATOUU010000252">
    <property type="protein sequence ID" value="CAI9922505.1"/>
    <property type="molecule type" value="Genomic_DNA"/>
</dbReference>
<evidence type="ECO:0000313" key="2">
    <source>
        <dbReference type="EMBL" id="CAL6092727.1"/>
    </source>
</evidence>
<reference evidence="2 3" key="2">
    <citation type="submission" date="2024-07" db="EMBL/GenBank/DDBJ databases">
        <authorList>
            <person name="Akdeniz Z."/>
        </authorList>
    </citation>
    <scope>NUCLEOTIDE SEQUENCE [LARGE SCALE GENOMIC DNA]</scope>
</reference>